<dbReference type="Proteomes" id="UP000430564">
    <property type="component" value="Unassembled WGS sequence"/>
</dbReference>
<gene>
    <name evidence="6" type="ORF">GBM95_05875</name>
</gene>
<evidence type="ECO:0000313" key="7">
    <source>
        <dbReference type="Proteomes" id="UP000430564"/>
    </source>
</evidence>
<dbReference type="SMART" id="SM00862">
    <property type="entry name" value="Trans_reg_C"/>
    <property type="match status" value="1"/>
</dbReference>
<comment type="caution">
    <text evidence="6">The sequence shown here is derived from an EMBL/GenBank/DDBJ whole genome shotgun (WGS) entry which is preliminary data.</text>
</comment>
<dbReference type="InterPro" id="IPR001867">
    <property type="entry name" value="OmpR/PhoB-type_DNA-bd"/>
</dbReference>
<evidence type="ECO:0000259" key="5">
    <source>
        <dbReference type="PROSITE" id="PS51755"/>
    </source>
</evidence>
<accession>A0A6I1ENV8</accession>
<dbReference type="InterPro" id="IPR036388">
    <property type="entry name" value="WH-like_DNA-bd_sf"/>
</dbReference>
<dbReference type="Gene3D" id="1.10.10.10">
    <property type="entry name" value="Winged helix-like DNA-binding domain superfamily/Winged helix DNA-binding domain"/>
    <property type="match status" value="1"/>
</dbReference>
<dbReference type="CDD" id="cd00383">
    <property type="entry name" value="trans_reg_C"/>
    <property type="match status" value="1"/>
</dbReference>
<evidence type="ECO:0000259" key="4">
    <source>
        <dbReference type="PROSITE" id="PS50110"/>
    </source>
</evidence>
<proteinExistence type="predicted"/>
<evidence type="ECO:0000256" key="1">
    <source>
        <dbReference type="ARBA" id="ARBA00023125"/>
    </source>
</evidence>
<sequence length="233" mass="25642">MSAEISSPRVLIIEDESTIARFIAAALQDEGFTTFIEGTMKGGLTAAFTRQPDLLIVDLGLPDGDGLDLIGAVRAKMALPMIVLSARTDEKQKIQALDLGADDYLVKPFGMGELKARVRAQLRRQALVQPGNPGTVVEIGDVKVDLAARVVTRAGEEVHLTKLEYRLLQTLIESRGKVLTQRQLLSRVWGPAYVDRPHYLRIYMGRLRSKLEADPARPKWLLTEAGVGCRLAL</sequence>
<dbReference type="FunFam" id="1.10.10.10:FF:000210">
    <property type="entry name" value="Winged-helix transcriptional response regulator KdpE"/>
    <property type="match status" value="1"/>
</dbReference>
<dbReference type="Pfam" id="PF00072">
    <property type="entry name" value="Response_reg"/>
    <property type="match status" value="1"/>
</dbReference>
<dbReference type="InterPro" id="IPR011006">
    <property type="entry name" value="CheY-like_superfamily"/>
</dbReference>
<dbReference type="Gene3D" id="3.40.50.2300">
    <property type="match status" value="1"/>
</dbReference>
<name>A0A6I1ENV8_9BURK</name>
<dbReference type="GO" id="GO:0006355">
    <property type="term" value="P:regulation of DNA-templated transcription"/>
    <property type="evidence" value="ECO:0007669"/>
    <property type="project" value="InterPro"/>
</dbReference>
<keyword evidence="2" id="KW-0597">Phosphoprotein</keyword>
<dbReference type="AlphaFoldDB" id="A0A6I1ENV8"/>
<feature type="domain" description="OmpR/PhoB-type" evidence="5">
    <location>
        <begin position="134"/>
        <end position="233"/>
    </location>
</feature>
<evidence type="ECO:0000256" key="3">
    <source>
        <dbReference type="PROSITE-ProRule" id="PRU01091"/>
    </source>
</evidence>
<dbReference type="SUPFAM" id="SSF52172">
    <property type="entry name" value="CheY-like"/>
    <property type="match status" value="1"/>
</dbReference>
<dbReference type="SMART" id="SM00448">
    <property type="entry name" value="REC"/>
    <property type="match status" value="1"/>
</dbReference>
<dbReference type="PANTHER" id="PTHR48111">
    <property type="entry name" value="REGULATOR OF RPOS"/>
    <property type="match status" value="1"/>
</dbReference>
<dbReference type="GO" id="GO:0005829">
    <property type="term" value="C:cytosol"/>
    <property type="evidence" value="ECO:0007669"/>
    <property type="project" value="TreeGrafter"/>
</dbReference>
<evidence type="ECO:0000313" key="6">
    <source>
        <dbReference type="EMBL" id="KAB7660561.1"/>
    </source>
</evidence>
<dbReference type="GO" id="GO:0000156">
    <property type="term" value="F:phosphorelay response regulator activity"/>
    <property type="evidence" value="ECO:0007669"/>
    <property type="project" value="TreeGrafter"/>
</dbReference>
<feature type="modified residue" description="4-aspartylphosphate" evidence="2">
    <location>
        <position position="58"/>
    </location>
</feature>
<evidence type="ECO:0000256" key="2">
    <source>
        <dbReference type="PROSITE-ProRule" id="PRU00169"/>
    </source>
</evidence>
<feature type="DNA-binding region" description="OmpR/PhoB-type" evidence="3">
    <location>
        <begin position="134"/>
        <end position="233"/>
    </location>
</feature>
<dbReference type="GO" id="GO:0000976">
    <property type="term" value="F:transcription cis-regulatory region binding"/>
    <property type="evidence" value="ECO:0007669"/>
    <property type="project" value="TreeGrafter"/>
</dbReference>
<dbReference type="Pfam" id="PF00486">
    <property type="entry name" value="Trans_reg_C"/>
    <property type="match status" value="1"/>
</dbReference>
<dbReference type="PROSITE" id="PS51755">
    <property type="entry name" value="OMPR_PHOB"/>
    <property type="match status" value="1"/>
</dbReference>
<reference evidence="6 7" key="1">
    <citation type="submission" date="2019-10" db="EMBL/GenBank/DDBJ databases">
        <title>Genome diversity of Sutterella seckii.</title>
        <authorList>
            <person name="Chaplin A.V."/>
            <person name="Sokolova S.R."/>
            <person name="Mosin K.A."/>
            <person name="Ivanova E.L."/>
            <person name="Kochetkova T.O."/>
            <person name="Goltsov A.Y."/>
            <person name="Trofimov D.Y."/>
            <person name="Efimov B.A."/>
        </authorList>
    </citation>
    <scope>NUCLEOTIDE SEQUENCE [LARGE SCALE GENOMIC DNA]</scope>
    <source>
        <strain evidence="6 7">ASD393</strain>
    </source>
</reference>
<organism evidence="6 7">
    <name type="scientific">Sutterella seckii</name>
    <dbReference type="NCBI Taxonomy" id="1944635"/>
    <lineage>
        <taxon>Bacteria</taxon>
        <taxon>Pseudomonadati</taxon>
        <taxon>Pseudomonadota</taxon>
        <taxon>Betaproteobacteria</taxon>
        <taxon>Burkholderiales</taxon>
        <taxon>Sutterellaceae</taxon>
        <taxon>Sutterella</taxon>
    </lineage>
</organism>
<dbReference type="PANTHER" id="PTHR48111:SF50">
    <property type="entry name" value="KDP OPERON TRANSCRIPTIONAL REGULATORY PROTEIN KDPE"/>
    <property type="match status" value="1"/>
</dbReference>
<dbReference type="InterPro" id="IPR039420">
    <property type="entry name" value="WalR-like"/>
</dbReference>
<dbReference type="GO" id="GO:0032993">
    <property type="term" value="C:protein-DNA complex"/>
    <property type="evidence" value="ECO:0007669"/>
    <property type="project" value="TreeGrafter"/>
</dbReference>
<feature type="domain" description="Response regulatory" evidence="4">
    <location>
        <begin position="9"/>
        <end position="122"/>
    </location>
</feature>
<dbReference type="EMBL" id="WEHX01000029">
    <property type="protein sequence ID" value="KAB7660561.1"/>
    <property type="molecule type" value="Genomic_DNA"/>
</dbReference>
<dbReference type="Gene3D" id="6.10.250.690">
    <property type="match status" value="1"/>
</dbReference>
<protein>
    <submittedName>
        <fullName evidence="6">Response regulator</fullName>
    </submittedName>
</protein>
<dbReference type="PROSITE" id="PS50110">
    <property type="entry name" value="RESPONSE_REGULATORY"/>
    <property type="match status" value="1"/>
</dbReference>
<dbReference type="OrthoDB" id="9802426at2"/>
<dbReference type="InterPro" id="IPR001789">
    <property type="entry name" value="Sig_transdc_resp-reg_receiver"/>
</dbReference>
<dbReference type="RefSeq" id="WP_152158241.1">
    <property type="nucleotide sequence ID" value="NZ_WEHX01000029.1"/>
</dbReference>
<keyword evidence="1 3" id="KW-0238">DNA-binding</keyword>